<proteinExistence type="predicted"/>
<dbReference type="EMBL" id="LS991952">
    <property type="protein sequence ID" value="SYV94217.1"/>
    <property type="molecule type" value="Genomic_DNA"/>
</dbReference>
<accession>A0A3B0PE24</accession>
<dbReference type="AlphaFoldDB" id="A0A3B0PE24"/>
<evidence type="ECO:0000313" key="2">
    <source>
        <dbReference type="Proteomes" id="UP000260136"/>
    </source>
</evidence>
<protein>
    <submittedName>
        <fullName evidence="1">Uncharacterized protein</fullName>
    </submittedName>
</protein>
<name>A0A3B0PE24_MYCGL</name>
<gene>
    <name evidence="1" type="ORF">NCTC10115_00533</name>
</gene>
<sequence>MKVSNSFGSSSFFLAFKKSRINSRNQTIPTSTEPRLKTKNLSLNSVSKLFQVA</sequence>
<evidence type="ECO:0000313" key="1">
    <source>
        <dbReference type="EMBL" id="SYV94217.1"/>
    </source>
</evidence>
<reference evidence="2" key="1">
    <citation type="submission" date="2018-06" db="EMBL/GenBank/DDBJ databases">
        <authorList>
            <consortium name="Pathogen Informatics"/>
        </authorList>
    </citation>
    <scope>NUCLEOTIDE SEQUENCE [LARGE SCALE GENOMIC DNA]</scope>
    <source>
        <strain evidence="2">NCTC10115</strain>
    </source>
</reference>
<organism evidence="1 2">
    <name type="scientific">Mycoplasmoides gallisepticum</name>
    <name type="common">Mycoplasma gallisepticum</name>
    <dbReference type="NCBI Taxonomy" id="2096"/>
    <lineage>
        <taxon>Bacteria</taxon>
        <taxon>Bacillati</taxon>
        <taxon>Mycoplasmatota</taxon>
        <taxon>Mycoplasmoidales</taxon>
        <taxon>Mycoplasmoidaceae</taxon>
        <taxon>Mycoplasmoides</taxon>
    </lineage>
</organism>
<dbReference type="Proteomes" id="UP000260136">
    <property type="component" value="Chromosome"/>
</dbReference>